<evidence type="ECO:0000256" key="3">
    <source>
        <dbReference type="ARBA" id="ARBA00012513"/>
    </source>
</evidence>
<evidence type="ECO:0000256" key="5">
    <source>
        <dbReference type="ARBA" id="ARBA00022679"/>
    </source>
</evidence>
<dbReference type="PANTHER" id="PTHR11139:SF69">
    <property type="entry name" value="SERINE_THREONINE-PROTEIN KINASE ATR"/>
    <property type="match status" value="1"/>
</dbReference>
<evidence type="ECO:0000259" key="13">
    <source>
        <dbReference type="PROSITE" id="PS50290"/>
    </source>
</evidence>
<dbReference type="SUPFAM" id="SSF56112">
    <property type="entry name" value="Protein kinase-like (PK-like)"/>
    <property type="match status" value="1"/>
</dbReference>
<feature type="domain" description="FATC" evidence="14">
    <location>
        <begin position="736"/>
        <end position="768"/>
    </location>
</feature>
<dbReference type="GO" id="GO:0005694">
    <property type="term" value="C:chromosome"/>
    <property type="evidence" value="ECO:0007669"/>
    <property type="project" value="TreeGrafter"/>
</dbReference>
<dbReference type="PROSITE" id="PS51190">
    <property type="entry name" value="FATC"/>
    <property type="match status" value="1"/>
</dbReference>
<dbReference type="GO" id="GO:0006281">
    <property type="term" value="P:DNA repair"/>
    <property type="evidence" value="ECO:0007669"/>
    <property type="project" value="TreeGrafter"/>
</dbReference>
<feature type="region of interest" description="Disordered" evidence="12">
    <location>
        <begin position="297"/>
        <end position="331"/>
    </location>
</feature>
<dbReference type="Pfam" id="PF02260">
    <property type="entry name" value="FATC"/>
    <property type="match status" value="1"/>
</dbReference>
<dbReference type="Pfam" id="PF23593">
    <property type="entry name" value="HEAT_ATR"/>
    <property type="match status" value="1"/>
</dbReference>
<dbReference type="EC" id="2.7.11.1" evidence="3"/>
<dbReference type="SMART" id="SM00146">
    <property type="entry name" value="PI3Kc"/>
    <property type="match status" value="1"/>
</dbReference>
<dbReference type="InterPro" id="IPR000403">
    <property type="entry name" value="PI3/4_kinase_cat_dom"/>
</dbReference>
<dbReference type="InterPro" id="IPR018936">
    <property type="entry name" value="PI3/4_kinase_CS"/>
</dbReference>
<evidence type="ECO:0000313" key="16">
    <source>
        <dbReference type="Proteomes" id="UP000325113"/>
    </source>
</evidence>
<dbReference type="Gene3D" id="1.10.1070.11">
    <property type="entry name" value="Phosphatidylinositol 3-/4-kinase, catalytic domain"/>
    <property type="match status" value="1"/>
</dbReference>
<evidence type="ECO:0000256" key="11">
    <source>
        <dbReference type="ARBA" id="ARBA00024420"/>
    </source>
</evidence>
<dbReference type="GO" id="GO:0004674">
    <property type="term" value="F:protein serine/threonine kinase activity"/>
    <property type="evidence" value="ECO:0007669"/>
    <property type="project" value="UniProtKB-KW"/>
</dbReference>
<comment type="subcellular location">
    <subcellularLocation>
        <location evidence="1">Nucleus</location>
    </subcellularLocation>
</comment>
<name>A0A5A8D187_CAFRO</name>
<dbReference type="InterPro" id="IPR036940">
    <property type="entry name" value="PI3/4_kinase_cat_sf"/>
</dbReference>
<keyword evidence="7" id="KW-0227">DNA damage</keyword>
<dbReference type="PANTHER" id="PTHR11139">
    <property type="entry name" value="ATAXIA TELANGIECTASIA MUTATED ATM -RELATED"/>
    <property type="match status" value="1"/>
</dbReference>
<proteinExistence type="inferred from homology"/>
<dbReference type="Pfam" id="PF00454">
    <property type="entry name" value="PI3_PI4_kinase"/>
    <property type="match status" value="1"/>
</dbReference>
<keyword evidence="6" id="KW-0547">Nucleotide-binding</keyword>
<dbReference type="Gene3D" id="3.30.1010.10">
    <property type="entry name" value="Phosphatidylinositol 3-kinase Catalytic Subunit, Chain A, domain 4"/>
    <property type="match status" value="1"/>
</dbReference>
<organism evidence="15 16">
    <name type="scientific">Cafeteria roenbergensis</name>
    <name type="common">Marine flagellate</name>
    <dbReference type="NCBI Taxonomy" id="33653"/>
    <lineage>
        <taxon>Eukaryota</taxon>
        <taxon>Sar</taxon>
        <taxon>Stramenopiles</taxon>
        <taxon>Bigyra</taxon>
        <taxon>Opalozoa</taxon>
        <taxon>Bicosoecida</taxon>
        <taxon>Cafeteriaceae</taxon>
        <taxon>Cafeteria</taxon>
    </lineage>
</organism>
<comment type="similarity">
    <text evidence="2">Belongs to the PI3/PI4-kinase family. ATM subfamily.</text>
</comment>
<dbReference type="EMBL" id="VLTM01000059">
    <property type="protein sequence ID" value="KAA0158995.1"/>
    <property type="molecule type" value="Genomic_DNA"/>
</dbReference>
<dbReference type="CDD" id="cd00892">
    <property type="entry name" value="PIKKc_ATR"/>
    <property type="match status" value="1"/>
</dbReference>
<evidence type="ECO:0000313" key="15">
    <source>
        <dbReference type="EMBL" id="KAA0158995.1"/>
    </source>
</evidence>
<reference evidence="15 16" key="1">
    <citation type="submission" date="2019-07" db="EMBL/GenBank/DDBJ databases">
        <title>Genomes of Cafeteria roenbergensis.</title>
        <authorList>
            <person name="Fischer M.G."/>
            <person name="Hackl T."/>
            <person name="Roman M."/>
        </authorList>
    </citation>
    <scope>NUCLEOTIDE SEQUENCE [LARGE SCALE GENOMIC DNA]</scope>
    <source>
        <strain evidence="15 16">Cflag</strain>
    </source>
</reference>
<dbReference type="PROSITE" id="PS00916">
    <property type="entry name" value="PI3_4_KINASE_2"/>
    <property type="match status" value="1"/>
</dbReference>
<keyword evidence="10" id="KW-0539">Nucleus</keyword>
<evidence type="ECO:0000256" key="8">
    <source>
        <dbReference type="ARBA" id="ARBA00022777"/>
    </source>
</evidence>
<dbReference type="Proteomes" id="UP000325113">
    <property type="component" value="Unassembled WGS sequence"/>
</dbReference>
<keyword evidence="9" id="KW-0067">ATP-binding</keyword>
<feature type="compositionally biased region" description="Low complexity" evidence="12">
    <location>
        <begin position="297"/>
        <end position="311"/>
    </location>
</feature>
<evidence type="ECO:0000256" key="7">
    <source>
        <dbReference type="ARBA" id="ARBA00022763"/>
    </source>
</evidence>
<dbReference type="InterPro" id="IPR057564">
    <property type="entry name" value="HEAT_ATR"/>
</dbReference>
<evidence type="ECO:0000256" key="10">
    <source>
        <dbReference type="ARBA" id="ARBA00023242"/>
    </source>
</evidence>
<feature type="domain" description="PI3K/PI4K catalytic" evidence="13">
    <location>
        <begin position="378"/>
        <end position="696"/>
    </location>
</feature>
<sequence length="768" mass="81534">MVAVSAGDLQSSVLESRDKHVTLVVQHFCRGLRAARSQARHVYEMLPRVLTLVLDYGAACEREARSGSASRTSSASSTAAAAAAAGGGASVGAVLASDPQSVYAKPSEECLQRLLDRLEGLLATMTANRWLTALPQLTSRICHRHGRVAGFIQRTLQLVSLLFPRQSHWSIVSLSRSTVRLRAERAHQVLDLIRGSAGLPGHQAQVGLYNSTVKALVACARSTTAADSKQLNISWSVSRRAFDSAGANGVLIPNLRQLTVSVPEAPDPLDGGRGWGGAEGGAAAAGAVSNAGAGSSAGGASAAAAGSPMGSAPGGTGATAGTQGIAGSGDEAEALAEGEVAAAAALVINGGRVDQLAPGSLSLSGFGEPESQVLVAELEPTVAVMSSKEQPKRVTAMGTDGRRHPFLCKTERRGDLRKDARVMEFATTVNRLLRRDAEGRRRALALRAYAVVVLSEDTGLAEWVQGTSTFRAEVTKVYAANKLKDPMVVVTETYKTYQKEQDMFAHDKKTMATRFRFRWLPLFPALFHQWFPLTFAGPAEWLASRTEFARSAAAWSITGHIIGLGDRHGENLLIDTRSGACVHVDFDCIFDKGLKLRRAEVVPFRLTGNMLDGMGLAGHEGTFRRTAEACLRVFRSERDVLLSVLEPFVHDPLVEWNRKSKRGSDSGGGRGSDRVGSDGGMLPLTGVGGETVQMEGLEVMRRTAERIAGFYNYGHTAGEVALASGRAAGNPGAGGTPLSVEGQAHRLIAEATSHENLCRLYVGWLPWL</sequence>
<feature type="compositionally biased region" description="Low complexity" evidence="12">
    <location>
        <begin position="319"/>
        <end position="329"/>
    </location>
</feature>
<dbReference type="GO" id="GO:0005634">
    <property type="term" value="C:nucleus"/>
    <property type="evidence" value="ECO:0007669"/>
    <property type="project" value="UniProtKB-SubCell"/>
</dbReference>
<keyword evidence="8" id="KW-0418">Kinase</keyword>
<keyword evidence="5" id="KW-0808">Transferase</keyword>
<gene>
    <name evidence="15" type="ORF">FNF31_05058</name>
</gene>
<dbReference type="SMART" id="SM01343">
    <property type="entry name" value="FATC"/>
    <property type="match status" value="1"/>
</dbReference>
<feature type="region of interest" description="Disordered" evidence="12">
    <location>
        <begin position="659"/>
        <end position="682"/>
    </location>
</feature>
<evidence type="ECO:0000256" key="6">
    <source>
        <dbReference type="ARBA" id="ARBA00022741"/>
    </source>
</evidence>
<evidence type="ECO:0000256" key="9">
    <source>
        <dbReference type="ARBA" id="ARBA00022840"/>
    </source>
</evidence>
<comment type="caution">
    <text evidence="15">The sequence shown here is derived from an EMBL/GenBank/DDBJ whole genome shotgun (WGS) entry which is preliminary data.</text>
</comment>
<evidence type="ECO:0000256" key="1">
    <source>
        <dbReference type="ARBA" id="ARBA00004123"/>
    </source>
</evidence>
<dbReference type="AlphaFoldDB" id="A0A5A8D187"/>
<dbReference type="GO" id="GO:0005524">
    <property type="term" value="F:ATP binding"/>
    <property type="evidence" value="ECO:0007669"/>
    <property type="project" value="UniProtKB-KW"/>
</dbReference>
<dbReference type="InterPro" id="IPR011009">
    <property type="entry name" value="Kinase-like_dom_sf"/>
</dbReference>
<dbReference type="InterPro" id="IPR003152">
    <property type="entry name" value="FATC_dom"/>
</dbReference>
<evidence type="ECO:0000259" key="14">
    <source>
        <dbReference type="PROSITE" id="PS51190"/>
    </source>
</evidence>
<dbReference type="InterPro" id="IPR050517">
    <property type="entry name" value="DDR_Repair_Kinase"/>
</dbReference>
<evidence type="ECO:0000256" key="12">
    <source>
        <dbReference type="SAM" id="MobiDB-lite"/>
    </source>
</evidence>
<protein>
    <recommendedName>
        <fullName evidence="11">Serine/threonine-protein kinase ATR</fullName>
        <ecNumber evidence="3">2.7.11.1</ecNumber>
    </recommendedName>
</protein>
<keyword evidence="4" id="KW-0723">Serine/threonine-protein kinase</keyword>
<dbReference type="GO" id="GO:0000077">
    <property type="term" value="P:DNA damage checkpoint signaling"/>
    <property type="evidence" value="ECO:0007669"/>
    <property type="project" value="TreeGrafter"/>
</dbReference>
<dbReference type="PROSITE" id="PS50290">
    <property type="entry name" value="PI3_4_KINASE_3"/>
    <property type="match status" value="1"/>
</dbReference>
<evidence type="ECO:0000256" key="4">
    <source>
        <dbReference type="ARBA" id="ARBA00022527"/>
    </source>
</evidence>
<evidence type="ECO:0000256" key="2">
    <source>
        <dbReference type="ARBA" id="ARBA00010769"/>
    </source>
</evidence>
<dbReference type="GO" id="GO:0000723">
    <property type="term" value="P:telomere maintenance"/>
    <property type="evidence" value="ECO:0007669"/>
    <property type="project" value="TreeGrafter"/>
</dbReference>
<accession>A0A5A8D187</accession>